<dbReference type="VEuPathDB" id="TriTrypDB:TcCLB.506239.50"/>
<feature type="transmembrane region" description="Helical" evidence="8">
    <location>
        <begin position="21"/>
        <end position="42"/>
    </location>
</feature>
<dbReference type="VEuPathDB" id="TriTrypDB:TcCL_NonESM04600"/>
<name>A0A2V2V4A5_TRYCR</name>
<evidence type="ECO:0000256" key="3">
    <source>
        <dbReference type="ARBA" id="ARBA00022692"/>
    </source>
</evidence>
<protein>
    <recommendedName>
        <fullName evidence="8">Palmitoyltransferase</fullName>
        <ecNumber evidence="8">2.3.1.225</ecNumber>
    </recommendedName>
</protein>
<comment type="catalytic activity">
    <reaction evidence="8">
        <text>L-cysteinyl-[protein] + hexadecanoyl-CoA = S-hexadecanoyl-L-cysteinyl-[protein] + CoA</text>
        <dbReference type="Rhea" id="RHEA:36683"/>
        <dbReference type="Rhea" id="RHEA-COMP:10131"/>
        <dbReference type="Rhea" id="RHEA-COMP:11032"/>
        <dbReference type="ChEBI" id="CHEBI:29950"/>
        <dbReference type="ChEBI" id="CHEBI:57287"/>
        <dbReference type="ChEBI" id="CHEBI:57379"/>
        <dbReference type="ChEBI" id="CHEBI:74151"/>
        <dbReference type="EC" id="2.3.1.225"/>
    </reaction>
</comment>
<dbReference type="VEuPathDB" id="TriTrypDB:Tc_MARK_1225"/>
<dbReference type="EC" id="2.3.1.225" evidence="8"/>
<dbReference type="VEuPathDB" id="TriTrypDB:BCY84_13718"/>
<feature type="transmembrane region" description="Helical" evidence="8">
    <location>
        <begin position="304"/>
        <end position="324"/>
    </location>
</feature>
<evidence type="ECO:0000256" key="6">
    <source>
        <dbReference type="ARBA" id="ARBA00023315"/>
    </source>
</evidence>
<sequence length="491" mass="55593">MRSSMLLLLREMLRMVKRWAGLFATVSLIMFFVQTVVMYLYAPMLSRAPTFIDVLLTLIAASAFFMTVWSLALLATRHPGVTPSCFAEERMEEFMRGVLADVVQRGDADETHEEGANGENGTVSHEIAAAEAKDWLEEGHSINRAVAPVQKPHLRSANAHQDSTDIAVDVMNVAEDLQVQQKQQHEAQQQQRITDGSYKRCRRRHNFGGADGKDLEGSSGKLWLPHRNIFLVASDALAALDRSTESCEQEMSFLLGGARRCRFCRIYKISETHHCSKCRICVYEMDHHCPWIGQCIGHDNHKHLLLFMIYLIVFLGTSLLHILVFKNKGRTSIFLEDTSSILPFVVILSGTFIVILLVFFAQDLFLLGKGDSTLRLLRREERRDYESRRRGAYAFLIDDNSDSGDGVGARRFNFKNLRRVFGTGSVWPWWFLPLRPQRPSPVEQEDELWAAHRAIALRQLRAIADADDTSGGSSEEAMKEEQGGSGGFQRR</sequence>
<evidence type="ECO:0000256" key="9">
    <source>
        <dbReference type="SAM" id="MobiDB-lite"/>
    </source>
</evidence>
<evidence type="ECO:0000256" key="1">
    <source>
        <dbReference type="ARBA" id="ARBA00004141"/>
    </source>
</evidence>
<dbReference type="VEuPathDB" id="TriTrypDB:TcCLB.506177.40"/>
<keyword evidence="3 8" id="KW-0812">Transmembrane</keyword>
<dbReference type="EMBL" id="PRFA01000051">
    <property type="protein sequence ID" value="PWU90372.1"/>
    <property type="molecule type" value="Genomic_DNA"/>
</dbReference>
<feature type="transmembrane region" description="Helical" evidence="8">
    <location>
        <begin position="344"/>
        <end position="368"/>
    </location>
</feature>
<proteinExistence type="inferred from homology"/>
<evidence type="ECO:0000313" key="12">
    <source>
        <dbReference type="Proteomes" id="UP000246121"/>
    </source>
</evidence>
<dbReference type="VEuPathDB" id="TriTrypDB:C3747_209g5"/>
<dbReference type="Proteomes" id="UP000246121">
    <property type="component" value="Unassembled WGS sequence"/>
</dbReference>
<comment type="domain">
    <text evidence="8">The DHHC domain is required for palmitoyltransferase activity.</text>
</comment>
<comment type="caution">
    <text evidence="11">The sequence shown here is derived from an EMBL/GenBank/DDBJ whole genome shotgun (WGS) entry which is preliminary data.</text>
</comment>
<evidence type="ECO:0000256" key="8">
    <source>
        <dbReference type="RuleBase" id="RU079119"/>
    </source>
</evidence>
<evidence type="ECO:0000256" key="2">
    <source>
        <dbReference type="ARBA" id="ARBA00022679"/>
    </source>
</evidence>
<evidence type="ECO:0000256" key="4">
    <source>
        <dbReference type="ARBA" id="ARBA00022989"/>
    </source>
</evidence>
<dbReference type="VEuPathDB" id="TriTrypDB:TcG_06571"/>
<feature type="transmembrane region" description="Helical" evidence="8">
    <location>
        <begin position="54"/>
        <end position="74"/>
    </location>
</feature>
<organism evidence="11 12">
    <name type="scientific">Trypanosoma cruzi</name>
    <dbReference type="NCBI Taxonomy" id="5693"/>
    <lineage>
        <taxon>Eukaryota</taxon>
        <taxon>Discoba</taxon>
        <taxon>Euglenozoa</taxon>
        <taxon>Kinetoplastea</taxon>
        <taxon>Metakinetoplastina</taxon>
        <taxon>Trypanosomatida</taxon>
        <taxon>Trypanosomatidae</taxon>
        <taxon>Trypanosoma</taxon>
        <taxon>Schizotrypanum</taxon>
    </lineage>
</organism>
<reference evidence="11 12" key="1">
    <citation type="journal article" date="2018" name="Microb. Genom.">
        <title>Expanding an expanded genome: long-read sequencing of Trypanosoma cruzi.</title>
        <authorList>
            <person name="Berna L."/>
            <person name="Rodriguez M."/>
            <person name="Chiribao M.L."/>
            <person name="Parodi-Talice A."/>
            <person name="Pita S."/>
            <person name="Rijo G."/>
            <person name="Alvarez-Valin F."/>
            <person name="Robello C."/>
        </authorList>
    </citation>
    <scope>NUCLEOTIDE SEQUENCE [LARGE SCALE GENOMIC DNA]</scope>
    <source>
        <strain evidence="11 12">Dm28c</strain>
    </source>
</reference>
<dbReference type="VEuPathDB" id="TriTrypDB:TcBrA4_0073100"/>
<feature type="region of interest" description="Disordered" evidence="9">
    <location>
        <begin position="466"/>
        <end position="491"/>
    </location>
</feature>
<keyword evidence="2 8" id="KW-0808">Transferase</keyword>
<evidence type="ECO:0000256" key="7">
    <source>
        <dbReference type="ARBA" id="ARBA00038298"/>
    </source>
</evidence>
<keyword evidence="4 8" id="KW-1133">Transmembrane helix</keyword>
<dbReference type="PANTHER" id="PTHR22883:SF23">
    <property type="entry name" value="PALMITOYLTRANSFERASE ZDHHC6"/>
    <property type="match status" value="1"/>
</dbReference>
<keyword evidence="6 8" id="KW-0012">Acyltransferase</keyword>
<dbReference type="PROSITE" id="PS50216">
    <property type="entry name" value="DHHC"/>
    <property type="match status" value="1"/>
</dbReference>
<dbReference type="GO" id="GO:0005794">
    <property type="term" value="C:Golgi apparatus"/>
    <property type="evidence" value="ECO:0007669"/>
    <property type="project" value="TreeGrafter"/>
</dbReference>
<dbReference type="VEuPathDB" id="TriTrypDB:ECC02_004256"/>
<comment type="subcellular location">
    <subcellularLocation>
        <location evidence="1">Membrane</location>
        <topology evidence="1">Multi-pass membrane protein</topology>
    </subcellularLocation>
</comment>
<dbReference type="InterPro" id="IPR039859">
    <property type="entry name" value="PFA4/ZDH16/20/ERF2-like"/>
</dbReference>
<dbReference type="PANTHER" id="PTHR22883">
    <property type="entry name" value="ZINC FINGER DHHC DOMAIN CONTAINING PROTEIN"/>
    <property type="match status" value="1"/>
</dbReference>
<dbReference type="VEuPathDB" id="TriTrypDB:C4B63_51g111"/>
<evidence type="ECO:0000259" key="10">
    <source>
        <dbReference type="Pfam" id="PF01529"/>
    </source>
</evidence>
<comment type="similarity">
    <text evidence="7">Belongs to the DHHC palmitoyltransferase family. PFA5 subfamily.</text>
</comment>
<feature type="domain" description="Palmitoyltransferase DHHC" evidence="10">
    <location>
        <begin position="259"/>
        <end position="373"/>
    </location>
</feature>
<evidence type="ECO:0000256" key="5">
    <source>
        <dbReference type="ARBA" id="ARBA00023136"/>
    </source>
</evidence>
<gene>
    <name evidence="11" type="ORF">C4B63_51g111</name>
</gene>
<dbReference type="VEuPathDB" id="TriTrypDB:TCDM_06991"/>
<dbReference type="GO" id="GO:0016020">
    <property type="term" value="C:membrane"/>
    <property type="evidence" value="ECO:0007669"/>
    <property type="project" value="UniProtKB-SubCell"/>
</dbReference>
<dbReference type="VEuPathDB" id="TriTrypDB:TCSYLVIO_002067"/>
<evidence type="ECO:0000313" key="11">
    <source>
        <dbReference type="EMBL" id="PWU90372.1"/>
    </source>
</evidence>
<dbReference type="GO" id="GO:0005783">
    <property type="term" value="C:endoplasmic reticulum"/>
    <property type="evidence" value="ECO:0007669"/>
    <property type="project" value="TreeGrafter"/>
</dbReference>
<dbReference type="Pfam" id="PF01529">
    <property type="entry name" value="DHHC"/>
    <property type="match status" value="1"/>
</dbReference>
<keyword evidence="5 8" id="KW-0472">Membrane</keyword>
<dbReference type="GO" id="GO:0006612">
    <property type="term" value="P:protein targeting to membrane"/>
    <property type="evidence" value="ECO:0007669"/>
    <property type="project" value="TreeGrafter"/>
</dbReference>
<dbReference type="AlphaFoldDB" id="A0A2V2V4A5"/>
<dbReference type="InterPro" id="IPR001594">
    <property type="entry name" value="Palmitoyltrfase_DHHC"/>
</dbReference>
<dbReference type="GO" id="GO:0019706">
    <property type="term" value="F:protein-cysteine S-palmitoyltransferase activity"/>
    <property type="evidence" value="ECO:0007669"/>
    <property type="project" value="UniProtKB-EC"/>
</dbReference>
<dbReference type="VEuPathDB" id="TriTrypDB:TcYC6_0101210"/>
<accession>A0A2V2V4A5</accession>